<name>A0A225VHU5_9STRA</name>
<evidence type="ECO:0000256" key="1">
    <source>
        <dbReference type="SAM" id="MobiDB-lite"/>
    </source>
</evidence>
<evidence type="ECO:0000313" key="2">
    <source>
        <dbReference type="EMBL" id="OWZ04539.1"/>
    </source>
</evidence>
<evidence type="ECO:0000313" key="3">
    <source>
        <dbReference type="Proteomes" id="UP000198211"/>
    </source>
</evidence>
<proteinExistence type="predicted"/>
<accession>A0A225VHU5</accession>
<protein>
    <submittedName>
        <fullName evidence="2">Uncharacterized protein</fullName>
    </submittedName>
</protein>
<dbReference type="AlphaFoldDB" id="A0A225VHU5"/>
<dbReference type="EMBL" id="NBNE01004909">
    <property type="protein sequence ID" value="OWZ04539.1"/>
    <property type="molecule type" value="Genomic_DNA"/>
</dbReference>
<gene>
    <name evidence="2" type="ORF">PHMEG_00023538</name>
</gene>
<dbReference type="OrthoDB" id="10553729at2759"/>
<feature type="compositionally biased region" description="Basic and acidic residues" evidence="1">
    <location>
        <begin position="31"/>
        <end position="43"/>
    </location>
</feature>
<sequence length="76" mass="8628">MVIGRDMMNALGLIINFKAKVVHYRLNTGRDGSKGHEPSKQDEQQEDLYPDETKEFAYGTVHPEQLLPELQDAELA</sequence>
<reference evidence="3" key="1">
    <citation type="submission" date="2017-03" db="EMBL/GenBank/DDBJ databases">
        <title>Phytopthora megakarya and P. palmivora, two closely related causual agents of cacao black pod achieved similar genome size and gene model numbers by different mechanisms.</title>
        <authorList>
            <person name="Ali S."/>
            <person name="Shao J."/>
            <person name="Larry D.J."/>
            <person name="Kronmiller B."/>
            <person name="Shen D."/>
            <person name="Strem M.D."/>
            <person name="Melnick R.L."/>
            <person name="Guiltinan M.J."/>
            <person name="Tyler B.M."/>
            <person name="Meinhardt L.W."/>
            <person name="Bailey B.A."/>
        </authorList>
    </citation>
    <scope>NUCLEOTIDE SEQUENCE [LARGE SCALE GENOMIC DNA]</scope>
    <source>
        <strain evidence="3">zdho120</strain>
    </source>
</reference>
<comment type="caution">
    <text evidence="2">The sequence shown here is derived from an EMBL/GenBank/DDBJ whole genome shotgun (WGS) entry which is preliminary data.</text>
</comment>
<keyword evidence="3" id="KW-1185">Reference proteome</keyword>
<dbReference type="Proteomes" id="UP000198211">
    <property type="component" value="Unassembled WGS sequence"/>
</dbReference>
<feature type="region of interest" description="Disordered" evidence="1">
    <location>
        <begin position="28"/>
        <end position="53"/>
    </location>
</feature>
<organism evidence="2 3">
    <name type="scientific">Phytophthora megakarya</name>
    <dbReference type="NCBI Taxonomy" id="4795"/>
    <lineage>
        <taxon>Eukaryota</taxon>
        <taxon>Sar</taxon>
        <taxon>Stramenopiles</taxon>
        <taxon>Oomycota</taxon>
        <taxon>Peronosporomycetes</taxon>
        <taxon>Peronosporales</taxon>
        <taxon>Peronosporaceae</taxon>
        <taxon>Phytophthora</taxon>
    </lineage>
</organism>